<proteinExistence type="predicted"/>
<comment type="caution">
    <text evidence="1">The sequence shown here is derived from an EMBL/GenBank/DDBJ whole genome shotgun (WGS) entry which is preliminary data.</text>
</comment>
<evidence type="ECO:0000313" key="2">
    <source>
        <dbReference type="Proteomes" id="UP000011747"/>
    </source>
</evidence>
<gene>
    <name evidence="1" type="ORF">HMPREF1015_01477</name>
</gene>
<organism evidence="1 2">
    <name type="scientific">Bacillus smithii 7_3_47FAA</name>
    <dbReference type="NCBI Taxonomy" id="665952"/>
    <lineage>
        <taxon>Bacteria</taxon>
        <taxon>Bacillati</taxon>
        <taxon>Bacillota</taxon>
        <taxon>Bacilli</taxon>
        <taxon>Bacillales</taxon>
        <taxon>Bacillaceae</taxon>
        <taxon>Bacillus</taxon>
    </lineage>
</organism>
<dbReference type="RefSeq" id="WP_003352971.1">
    <property type="nucleotide sequence ID" value="NZ_JH414742.1"/>
</dbReference>
<dbReference type="SUPFAM" id="SSF50475">
    <property type="entry name" value="FMN-binding split barrel"/>
    <property type="match status" value="1"/>
</dbReference>
<accession>G9QIB3</accession>
<evidence type="ECO:0000313" key="1">
    <source>
        <dbReference type="EMBL" id="EHL79105.1"/>
    </source>
</evidence>
<keyword evidence="2" id="KW-1185">Reference proteome</keyword>
<dbReference type="Proteomes" id="UP000011747">
    <property type="component" value="Unassembled WGS sequence"/>
</dbReference>
<reference evidence="1 2" key="1">
    <citation type="submission" date="2011-09" db="EMBL/GenBank/DDBJ databases">
        <title>The Genome Sequence of Bacillus smithii 7_3_47FAA.</title>
        <authorList>
            <consortium name="The Broad Institute Genome Sequencing Platform"/>
            <person name="Earl A."/>
            <person name="Ward D."/>
            <person name="Feldgarden M."/>
            <person name="Gevers D."/>
            <person name="Daigneault M."/>
            <person name="Strauss J."/>
            <person name="Allen-Vercoe E."/>
            <person name="Young S.K."/>
            <person name="Zeng Q."/>
            <person name="Gargeya S."/>
            <person name="Fitzgerald M."/>
            <person name="Haas B."/>
            <person name="Abouelleil A."/>
            <person name="Alvarado L."/>
            <person name="Arachchi H.M."/>
            <person name="Berlin A."/>
            <person name="Brown A."/>
            <person name="Chapman S.B."/>
            <person name="Chen Z."/>
            <person name="Dunbar C."/>
            <person name="Freedman E."/>
            <person name="Gearin G."/>
            <person name="Goldberg J."/>
            <person name="Griggs A."/>
            <person name="Gujja S."/>
            <person name="Heiman D."/>
            <person name="Howarth C."/>
            <person name="Larson L."/>
            <person name="Lui A."/>
            <person name="MacDonald P.J.P."/>
            <person name="Montmayeur A."/>
            <person name="Murphy C."/>
            <person name="Neiman D."/>
            <person name="Pearson M."/>
            <person name="Priest M."/>
            <person name="Roberts A."/>
            <person name="Saif S."/>
            <person name="Shea T."/>
            <person name="Shenoy N."/>
            <person name="Sisk P."/>
            <person name="Stolte C."/>
            <person name="Sykes S."/>
            <person name="Wortman J."/>
            <person name="Nusbaum C."/>
            <person name="Birren B."/>
        </authorList>
    </citation>
    <scope>NUCLEOTIDE SEQUENCE [LARGE SCALE GENOMIC DNA]</scope>
    <source>
        <strain evidence="1 2">7_3_47FAA</strain>
    </source>
</reference>
<dbReference type="EMBL" id="ACWF01000030">
    <property type="protein sequence ID" value="EHL79105.1"/>
    <property type="molecule type" value="Genomic_DNA"/>
</dbReference>
<evidence type="ECO:0008006" key="3">
    <source>
        <dbReference type="Google" id="ProtNLM"/>
    </source>
</evidence>
<dbReference type="InterPro" id="IPR012349">
    <property type="entry name" value="Split_barrel_FMN-bd"/>
</dbReference>
<dbReference type="Gene3D" id="2.30.110.10">
    <property type="entry name" value="Electron Transport, Fmn-binding Protein, Chain A"/>
    <property type="match status" value="1"/>
</dbReference>
<sequence length="143" mass="16116">MNTQEISTNLFQLLNGKDLASKQHEAMMLLTLSQDQWPHVAMISVGEVIAISSTELKLSLWPNTITTSNIIRNGKATLVIIFNGIAHYIKLSLRKLPELTDAKHKRERFSAKVVSYREDIVKYAEITSGIQIQLKDPASVLKR</sequence>
<dbReference type="PATRIC" id="fig|665952.3.peg.695"/>
<dbReference type="HOGENOM" id="CLU_134270_0_0_9"/>
<dbReference type="AlphaFoldDB" id="G9QIB3"/>
<name>G9QIB3_9BACI</name>
<protein>
    <recommendedName>
        <fullName evidence="3">Pyridoxamine 5'-phosphate oxidase putative domain-containing protein</fullName>
    </recommendedName>
</protein>